<evidence type="ECO:0000256" key="5">
    <source>
        <dbReference type="ARBA" id="ARBA00023128"/>
    </source>
</evidence>
<comment type="subcellular location">
    <subcellularLocation>
        <location evidence="1">Mitochondrion inner membrane</location>
        <topology evidence="1">Single-pass membrane protein</topology>
    </subcellularLocation>
</comment>
<protein>
    <recommendedName>
        <fullName evidence="8">Letm1 RBD domain-containing protein</fullName>
    </recommendedName>
</protein>
<dbReference type="EMBL" id="JAODUP010001142">
    <property type="protein sequence ID" value="KAK2141191.1"/>
    <property type="molecule type" value="Genomic_DNA"/>
</dbReference>
<keyword evidence="4" id="KW-1133">Transmembrane helix</keyword>
<gene>
    <name evidence="9" type="ORF">LSH36_1143g00033</name>
</gene>
<dbReference type="Pfam" id="PF07766">
    <property type="entry name" value="LETM1_RBD"/>
    <property type="match status" value="1"/>
</dbReference>
<dbReference type="PANTHER" id="PTHR14009">
    <property type="entry name" value="LEUCINE ZIPPER-EF-HAND CONTAINING TRANSMEMBRANE PROTEIN"/>
    <property type="match status" value="1"/>
</dbReference>
<keyword evidence="10" id="KW-1185">Reference proteome</keyword>
<dbReference type="InterPro" id="IPR044202">
    <property type="entry name" value="LETM1/MDM38-like"/>
</dbReference>
<evidence type="ECO:0000313" key="10">
    <source>
        <dbReference type="Proteomes" id="UP001208570"/>
    </source>
</evidence>
<keyword evidence="5 7" id="KW-0496">Mitochondrion</keyword>
<keyword evidence="6" id="KW-0472">Membrane</keyword>
<dbReference type="GO" id="GO:0043022">
    <property type="term" value="F:ribosome binding"/>
    <property type="evidence" value="ECO:0007669"/>
    <property type="project" value="InterPro"/>
</dbReference>
<evidence type="ECO:0000313" key="9">
    <source>
        <dbReference type="EMBL" id="KAK2141191.1"/>
    </source>
</evidence>
<evidence type="ECO:0000259" key="8">
    <source>
        <dbReference type="PROSITE" id="PS51758"/>
    </source>
</evidence>
<dbReference type="PANTHER" id="PTHR14009:SF13">
    <property type="entry name" value="LETM1 DOMAIN-CONTAINING PROTEIN 1"/>
    <property type="match status" value="1"/>
</dbReference>
<name>A0AAD9MRI5_9ANNE</name>
<feature type="domain" description="Letm1 RBD" evidence="8">
    <location>
        <begin position="148"/>
        <end position="335"/>
    </location>
</feature>
<dbReference type="AlphaFoldDB" id="A0AAD9MRI5"/>
<dbReference type="InterPro" id="IPR033122">
    <property type="entry name" value="LETM1-like_RBD"/>
</dbReference>
<organism evidence="9 10">
    <name type="scientific">Paralvinella palmiformis</name>
    <dbReference type="NCBI Taxonomy" id="53620"/>
    <lineage>
        <taxon>Eukaryota</taxon>
        <taxon>Metazoa</taxon>
        <taxon>Spiralia</taxon>
        <taxon>Lophotrochozoa</taxon>
        <taxon>Annelida</taxon>
        <taxon>Polychaeta</taxon>
        <taxon>Sedentaria</taxon>
        <taxon>Canalipalpata</taxon>
        <taxon>Terebellida</taxon>
        <taxon>Terebelliformia</taxon>
        <taxon>Alvinellidae</taxon>
        <taxon>Paralvinella</taxon>
    </lineage>
</organism>
<keyword evidence="2" id="KW-0812">Transmembrane</keyword>
<evidence type="ECO:0000256" key="7">
    <source>
        <dbReference type="PROSITE-ProRule" id="PRU01094"/>
    </source>
</evidence>
<evidence type="ECO:0000256" key="1">
    <source>
        <dbReference type="ARBA" id="ARBA00004434"/>
    </source>
</evidence>
<sequence length="335" mass="39628">MSVRLLHTINKKQKNQLPILYSRCFSIGNNSEKGEHLKPPGGLKTYIVKKYVSYIERCQVKAKEDYPKFYKIYRLFKDAIISRMKVTDRLHVIGISSGIVDFFNDTKLYSVIATRIWAGQDLTSYVFPRQLLCHHFWTEAQKEKFGIHYLRERLRYYPHIVEMMERQSVYIQDVTQRRLLQEIMFKLEHGRHPTVEELLEVKPLFINEPFGLSSMSKIHRWYLARSLSFSTLYQSRFKNDAILLHNIDLALIREGLNMLSMEQLKSSCFYRGFNAEGQTEAELKTFLKQWLQLSQELDEKSLSLLLHAPVLLSYNKPSNRKYLIHDIDIRGNVLR</sequence>
<keyword evidence="3" id="KW-0999">Mitochondrion inner membrane</keyword>
<reference evidence="9" key="1">
    <citation type="journal article" date="2023" name="Mol. Biol. Evol.">
        <title>Third-Generation Sequencing Reveals the Adaptive Role of the Epigenome in Three Deep-Sea Polychaetes.</title>
        <authorList>
            <person name="Perez M."/>
            <person name="Aroh O."/>
            <person name="Sun Y."/>
            <person name="Lan Y."/>
            <person name="Juniper S.K."/>
            <person name="Young C.R."/>
            <person name="Angers B."/>
            <person name="Qian P.Y."/>
        </authorList>
    </citation>
    <scope>NUCLEOTIDE SEQUENCE</scope>
    <source>
        <strain evidence="9">P08H-3</strain>
    </source>
</reference>
<dbReference type="GO" id="GO:0030003">
    <property type="term" value="P:intracellular monoatomic cation homeostasis"/>
    <property type="evidence" value="ECO:0007669"/>
    <property type="project" value="TreeGrafter"/>
</dbReference>
<evidence type="ECO:0000256" key="4">
    <source>
        <dbReference type="ARBA" id="ARBA00022989"/>
    </source>
</evidence>
<proteinExistence type="predicted"/>
<evidence type="ECO:0000256" key="3">
    <source>
        <dbReference type="ARBA" id="ARBA00022792"/>
    </source>
</evidence>
<comment type="caution">
    <text evidence="9">The sequence shown here is derived from an EMBL/GenBank/DDBJ whole genome shotgun (WGS) entry which is preliminary data.</text>
</comment>
<dbReference type="Proteomes" id="UP001208570">
    <property type="component" value="Unassembled WGS sequence"/>
</dbReference>
<evidence type="ECO:0000256" key="6">
    <source>
        <dbReference type="ARBA" id="ARBA00023136"/>
    </source>
</evidence>
<accession>A0AAD9MRI5</accession>
<evidence type="ECO:0000256" key="2">
    <source>
        <dbReference type="ARBA" id="ARBA00022692"/>
    </source>
</evidence>
<dbReference type="GO" id="GO:0005743">
    <property type="term" value="C:mitochondrial inner membrane"/>
    <property type="evidence" value="ECO:0007669"/>
    <property type="project" value="UniProtKB-SubCell"/>
</dbReference>
<dbReference type="PROSITE" id="PS51758">
    <property type="entry name" value="LETM1_RBD"/>
    <property type="match status" value="1"/>
</dbReference>